<keyword evidence="1" id="KW-0472">Membrane</keyword>
<organism evidence="2">
    <name type="scientific">uncultured Campylobacterales bacterium</name>
    <dbReference type="NCBI Taxonomy" id="352960"/>
    <lineage>
        <taxon>Bacteria</taxon>
        <taxon>Pseudomonadati</taxon>
        <taxon>Campylobacterota</taxon>
        <taxon>Epsilonproteobacteria</taxon>
        <taxon>Campylobacterales</taxon>
        <taxon>environmental samples</taxon>
    </lineage>
</organism>
<evidence type="ECO:0000256" key="1">
    <source>
        <dbReference type="SAM" id="Phobius"/>
    </source>
</evidence>
<name>A0A6S6S4B2_9BACT</name>
<dbReference type="EMBL" id="CACVAW010000004">
    <property type="protein sequence ID" value="CAA6801046.1"/>
    <property type="molecule type" value="Genomic_DNA"/>
</dbReference>
<proteinExistence type="predicted"/>
<dbReference type="AlphaFoldDB" id="A0A6S6S4B2"/>
<reference evidence="2" key="1">
    <citation type="submission" date="2020-01" db="EMBL/GenBank/DDBJ databases">
        <authorList>
            <person name="Meier V. D."/>
            <person name="Meier V D."/>
        </authorList>
    </citation>
    <scope>NUCLEOTIDE SEQUENCE</scope>
    <source>
        <strain evidence="2">HLG_WM_MAG_12</strain>
    </source>
</reference>
<accession>A0A6S6S4B2</accession>
<evidence type="ECO:0008006" key="3">
    <source>
        <dbReference type="Google" id="ProtNLM"/>
    </source>
</evidence>
<gene>
    <name evidence="2" type="ORF">HELGO_WM11024</name>
</gene>
<evidence type="ECO:0000313" key="2">
    <source>
        <dbReference type="EMBL" id="CAA6801046.1"/>
    </source>
</evidence>
<keyword evidence="1" id="KW-0812">Transmembrane</keyword>
<keyword evidence="1" id="KW-1133">Transmembrane helix</keyword>
<protein>
    <recommendedName>
        <fullName evidence="3">Tetratricopeptide repeat-like domain-containing protein</fullName>
    </recommendedName>
</protein>
<feature type="transmembrane region" description="Helical" evidence="1">
    <location>
        <begin position="37"/>
        <end position="54"/>
    </location>
</feature>
<sequence>MSIKENLNAIKKGISTEEQFLEGFIRGERIFRKYRKYLFAILILIVVGVAGYLINDYMSKAKLEKANVAYLNLLNDANSTADVEVFKNNNKSLYSLYLYQNAMKNNDIATLSNLASNSSNKVIKDLSSFYVALSSGDDKKINKYTKDGKIFPEYARLNEVVLLLKSGEIEKAKRKLESFGFDSTLSEYTNMLKHYK</sequence>